<dbReference type="RefSeq" id="WP_085399072.1">
    <property type="nucleotide sequence ID" value="NZ_NAFL01000213.1"/>
</dbReference>
<name>A0A1Y2JUJ4_BRAJP</name>
<dbReference type="InterPro" id="IPR012318">
    <property type="entry name" value="HTH_CRP"/>
</dbReference>
<dbReference type="SUPFAM" id="SSF51206">
    <property type="entry name" value="cAMP-binding domain-like"/>
    <property type="match status" value="1"/>
</dbReference>
<dbReference type="InterPro" id="IPR036390">
    <property type="entry name" value="WH_DNA-bd_sf"/>
</dbReference>
<dbReference type="CDD" id="cd00038">
    <property type="entry name" value="CAP_ED"/>
    <property type="match status" value="1"/>
</dbReference>
<dbReference type="PROSITE" id="PS51063">
    <property type="entry name" value="HTH_CRP_2"/>
    <property type="match status" value="1"/>
</dbReference>
<feature type="domain" description="HTH crp-type" evidence="4">
    <location>
        <begin position="145"/>
        <end position="219"/>
    </location>
</feature>
<dbReference type="Proteomes" id="UP000193335">
    <property type="component" value="Unassembled WGS sequence"/>
</dbReference>
<reference evidence="5 6" key="1">
    <citation type="submission" date="2017-03" db="EMBL/GenBank/DDBJ databases">
        <title>Whole genome sequences of fourteen strains of Bradyrhizobium canariense and one strain of Bradyrhizobium japonicum isolated from Lupinus (Papilionoideae: Genisteae) species in Algeria.</title>
        <authorList>
            <person name="Crovadore J."/>
            <person name="Chekireb D."/>
            <person name="Brachmann A."/>
            <person name="Chablais R."/>
            <person name="Cochard B."/>
            <person name="Lefort F."/>
        </authorList>
    </citation>
    <scope>NUCLEOTIDE SEQUENCE [LARGE SCALE GENOMIC DNA]</scope>
    <source>
        <strain evidence="5 6">UBMA197</strain>
    </source>
</reference>
<evidence type="ECO:0000256" key="2">
    <source>
        <dbReference type="ARBA" id="ARBA00023125"/>
    </source>
</evidence>
<dbReference type="GO" id="GO:0003700">
    <property type="term" value="F:DNA-binding transcription factor activity"/>
    <property type="evidence" value="ECO:0007669"/>
    <property type="project" value="TreeGrafter"/>
</dbReference>
<comment type="caution">
    <text evidence="5">The sequence shown here is derived from an EMBL/GenBank/DDBJ whole genome shotgun (WGS) entry which is preliminary data.</text>
</comment>
<dbReference type="Pfam" id="PF00027">
    <property type="entry name" value="cNMP_binding"/>
    <property type="match status" value="1"/>
</dbReference>
<evidence type="ECO:0000256" key="3">
    <source>
        <dbReference type="ARBA" id="ARBA00023163"/>
    </source>
</evidence>
<dbReference type="InterPro" id="IPR050397">
    <property type="entry name" value="Env_Response_Regulators"/>
</dbReference>
<evidence type="ECO:0000313" key="6">
    <source>
        <dbReference type="Proteomes" id="UP000193335"/>
    </source>
</evidence>
<dbReference type="SMART" id="SM00419">
    <property type="entry name" value="HTH_CRP"/>
    <property type="match status" value="1"/>
</dbReference>
<keyword evidence="2" id="KW-0238">DNA-binding</keyword>
<gene>
    <name evidence="5" type="ORF">BSZ19_07490</name>
</gene>
<dbReference type="PANTHER" id="PTHR24567:SF68">
    <property type="entry name" value="DNA-BINDING TRANSCRIPTIONAL DUAL REGULATOR CRP"/>
    <property type="match status" value="1"/>
</dbReference>
<dbReference type="Pfam" id="PF13545">
    <property type="entry name" value="HTH_Crp_2"/>
    <property type="match status" value="1"/>
</dbReference>
<dbReference type="SUPFAM" id="SSF46785">
    <property type="entry name" value="Winged helix' DNA-binding domain"/>
    <property type="match status" value="1"/>
</dbReference>
<evidence type="ECO:0000313" key="5">
    <source>
        <dbReference type="EMBL" id="OSJ35676.1"/>
    </source>
</evidence>
<organism evidence="5 6">
    <name type="scientific">Bradyrhizobium japonicum</name>
    <dbReference type="NCBI Taxonomy" id="375"/>
    <lineage>
        <taxon>Bacteria</taxon>
        <taxon>Pseudomonadati</taxon>
        <taxon>Pseudomonadota</taxon>
        <taxon>Alphaproteobacteria</taxon>
        <taxon>Hyphomicrobiales</taxon>
        <taxon>Nitrobacteraceae</taxon>
        <taxon>Bradyrhizobium</taxon>
    </lineage>
</organism>
<dbReference type="InterPro" id="IPR018490">
    <property type="entry name" value="cNMP-bd_dom_sf"/>
</dbReference>
<dbReference type="AlphaFoldDB" id="A0A1Y2JUJ4"/>
<dbReference type="InterPro" id="IPR036388">
    <property type="entry name" value="WH-like_DNA-bd_sf"/>
</dbReference>
<dbReference type="InterPro" id="IPR000595">
    <property type="entry name" value="cNMP-bd_dom"/>
</dbReference>
<dbReference type="InterPro" id="IPR014710">
    <property type="entry name" value="RmlC-like_jellyroll"/>
</dbReference>
<dbReference type="EMBL" id="NAFL01000213">
    <property type="protein sequence ID" value="OSJ35676.1"/>
    <property type="molecule type" value="Genomic_DNA"/>
</dbReference>
<dbReference type="PANTHER" id="PTHR24567">
    <property type="entry name" value="CRP FAMILY TRANSCRIPTIONAL REGULATORY PROTEIN"/>
    <property type="match status" value="1"/>
</dbReference>
<dbReference type="Gene3D" id="2.60.120.10">
    <property type="entry name" value="Jelly Rolls"/>
    <property type="match status" value="1"/>
</dbReference>
<keyword evidence="3" id="KW-0804">Transcription</keyword>
<protein>
    <recommendedName>
        <fullName evidence="4">HTH crp-type domain-containing protein</fullName>
    </recommendedName>
</protein>
<sequence>MPANLFAKRIREAIGLSPSDHEALRSLRVNERVLSNRELICREGDVATHCTIVLSGFVARYKVIGDREQILCFHVSGDFPDLQTLQLRVLDHNIVSIGPSRVGQVSHTQLQTILDASPKLAHAFWRETLKEAAIFREWVCNVAARDALGSIAHLICETATRLDAVGLVENDSFQLPFTQQDIANATGISAVHVNRTLQLLRSRGLIKWEARTLELIDFQELKRIADFSPNYLHLHPEPSSRRAV</sequence>
<dbReference type="Gene3D" id="1.10.10.10">
    <property type="entry name" value="Winged helix-like DNA-binding domain superfamily/Winged helix DNA-binding domain"/>
    <property type="match status" value="1"/>
</dbReference>
<keyword evidence="1" id="KW-0805">Transcription regulation</keyword>
<evidence type="ECO:0000256" key="1">
    <source>
        <dbReference type="ARBA" id="ARBA00023015"/>
    </source>
</evidence>
<dbReference type="GO" id="GO:0003677">
    <property type="term" value="F:DNA binding"/>
    <property type="evidence" value="ECO:0007669"/>
    <property type="project" value="UniProtKB-KW"/>
</dbReference>
<proteinExistence type="predicted"/>
<evidence type="ECO:0000259" key="4">
    <source>
        <dbReference type="PROSITE" id="PS51063"/>
    </source>
</evidence>
<accession>A0A1Y2JUJ4</accession>
<dbReference type="GO" id="GO:0005829">
    <property type="term" value="C:cytosol"/>
    <property type="evidence" value="ECO:0007669"/>
    <property type="project" value="TreeGrafter"/>
</dbReference>